<dbReference type="EMBL" id="ANJA01001600">
    <property type="protein sequence ID" value="ETO76093.1"/>
    <property type="molecule type" value="Genomic_DNA"/>
</dbReference>
<dbReference type="AlphaFoldDB" id="A0A081AB32"/>
<reference evidence="1 2" key="1">
    <citation type="submission" date="2013-11" db="EMBL/GenBank/DDBJ databases">
        <title>The Genome Sequence of Phytophthora parasitica P1976.</title>
        <authorList>
            <consortium name="The Broad Institute Genomics Platform"/>
            <person name="Russ C."/>
            <person name="Tyler B."/>
            <person name="Panabieres F."/>
            <person name="Shan W."/>
            <person name="Tripathy S."/>
            <person name="Grunwald N."/>
            <person name="Machado M."/>
            <person name="Johnson C.S."/>
            <person name="Walker B."/>
            <person name="Young S."/>
            <person name="Zeng Q."/>
            <person name="Gargeya S."/>
            <person name="Fitzgerald M."/>
            <person name="Haas B."/>
            <person name="Abouelleil A."/>
            <person name="Allen A.W."/>
            <person name="Alvarado L."/>
            <person name="Arachchi H.M."/>
            <person name="Berlin A.M."/>
            <person name="Chapman S.B."/>
            <person name="Gainer-Dewar J."/>
            <person name="Goldberg J."/>
            <person name="Griggs A."/>
            <person name="Gujja S."/>
            <person name="Hansen M."/>
            <person name="Howarth C."/>
            <person name="Imamovic A."/>
            <person name="Ireland A."/>
            <person name="Larimer J."/>
            <person name="McCowan C."/>
            <person name="Murphy C."/>
            <person name="Pearson M."/>
            <person name="Poon T.W."/>
            <person name="Priest M."/>
            <person name="Roberts A."/>
            <person name="Saif S."/>
            <person name="Shea T."/>
            <person name="Sisk P."/>
            <person name="Sykes S."/>
            <person name="Wortman J."/>
            <person name="Nusbaum C."/>
            <person name="Birren B."/>
        </authorList>
    </citation>
    <scope>NUCLEOTIDE SEQUENCE [LARGE SCALE GENOMIC DNA]</scope>
    <source>
        <strain evidence="1 2">P1976</strain>
    </source>
</reference>
<organism evidence="1 2">
    <name type="scientific">Phytophthora nicotianae P1976</name>
    <dbReference type="NCBI Taxonomy" id="1317066"/>
    <lineage>
        <taxon>Eukaryota</taxon>
        <taxon>Sar</taxon>
        <taxon>Stramenopiles</taxon>
        <taxon>Oomycota</taxon>
        <taxon>Peronosporomycetes</taxon>
        <taxon>Peronosporales</taxon>
        <taxon>Peronosporaceae</taxon>
        <taxon>Phytophthora</taxon>
    </lineage>
</organism>
<proteinExistence type="predicted"/>
<gene>
    <name evidence="1" type="ORF">F444_08482</name>
</gene>
<protein>
    <submittedName>
        <fullName evidence="1">Uncharacterized protein</fullName>
    </submittedName>
</protein>
<sequence length="94" mass="10768">MLVDNAAGVDLSKEDEPGRSMTCNFNANAMRLDRLLELFAFGWRGAAWKHVRGAYSIRAILERSGSLHLLVVHSDFNQRKIPDVLPVIKQQRYW</sequence>
<name>A0A081AB32_PHYNI</name>
<comment type="caution">
    <text evidence="1">The sequence shown here is derived from an EMBL/GenBank/DDBJ whole genome shotgun (WGS) entry which is preliminary data.</text>
</comment>
<dbReference type="Proteomes" id="UP000028582">
    <property type="component" value="Unassembled WGS sequence"/>
</dbReference>
<accession>A0A081AB32</accession>
<evidence type="ECO:0000313" key="2">
    <source>
        <dbReference type="Proteomes" id="UP000028582"/>
    </source>
</evidence>
<evidence type="ECO:0000313" key="1">
    <source>
        <dbReference type="EMBL" id="ETO76093.1"/>
    </source>
</evidence>